<comment type="similarity">
    <text evidence="1 5 6">Belongs to the bacterial ribosomal protein bL20 family.</text>
</comment>
<evidence type="ECO:0000256" key="5">
    <source>
        <dbReference type="HAMAP-Rule" id="MF_00382"/>
    </source>
</evidence>
<dbReference type="FunFam" id="1.10.1900.20:FF:000001">
    <property type="entry name" value="50S ribosomal protein L20"/>
    <property type="match status" value="1"/>
</dbReference>
<dbReference type="GO" id="GO:0006412">
    <property type="term" value="P:translation"/>
    <property type="evidence" value="ECO:0007669"/>
    <property type="project" value="InterPro"/>
</dbReference>
<evidence type="ECO:0000313" key="7">
    <source>
        <dbReference type="EMBL" id="PIR97940.1"/>
    </source>
</evidence>
<keyword evidence="2 5" id="KW-0689">Ribosomal protein</keyword>
<dbReference type="EMBL" id="PFAH01000007">
    <property type="protein sequence ID" value="PIR97940.1"/>
    <property type="molecule type" value="Genomic_DNA"/>
</dbReference>
<keyword evidence="3 5" id="KW-0687">Ribonucleoprotein</keyword>
<dbReference type="InterPro" id="IPR035566">
    <property type="entry name" value="Ribosomal_protein_bL20_C"/>
</dbReference>
<dbReference type="InterPro" id="IPR005813">
    <property type="entry name" value="Ribosomal_bL20"/>
</dbReference>
<dbReference type="HAMAP" id="MF_00382">
    <property type="entry name" value="Ribosomal_bL20"/>
    <property type="match status" value="1"/>
</dbReference>
<proteinExistence type="inferred from homology"/>
<dbReference type="Pfam" id="PF00453">
    <property type="entry name" value="Ribosomal_L20"/>
    <property type="match status" value="1"/>
</dbReference>
<dbReference type="AlphaFoldDB" id="A0A2H0VI04"/>
<accession>A0A2H0VI04</accession>
<evidence type="ECO:0000256" key="2">
    <source>
        <dbReference type="ARBA" id="ARBA00022980"/>
    </source>
</evidence>
<dbReference type="CDD" id="cd07026">
    <property type="entry name" value="Ribosomal_L20"/>
    <property type="match status" value="1"/>
</dbReference>
<evidence type="ECO:0000256" key="1">
    <source>
        <dbReference type="ARBA" id="ARBA00007698"/>
    </source>
</evidence>
<gene>
    <name evidence="5" type="primary">rplT</name>
    <name evidence="7" type="ORF">COT89_01660</name>
</gene>
<dbReference type="NCBIfam" id="TIGR01032">
    <property type="entry name" value="rplT_bact"/>
    <property type="match status" value="1"/>
</dbReference>
<dbReference type="GO" id="GO:0000027">
    <property type="term" value="P:ribosomal large subunit assembly"/>
    <property type="evidence" value="ECO:0007669"/>
    <property type="project" value="UniProtKB-UniRule"/>
</dbReference>
<dbReference type="GO" id="GO:0019843">
    <property type="term" value="F:rRNA binding"/>
    <property type="evidence" value="ECO:0007669"/>
    <property type="project" value="UniProtKB-UniRule"/>
</dbReference>
<dbReference type="Gene3D" id="1.10.1900.20">
    <property type="entry name" value="Ribosomal protein L20"/>
    <property type="match status" value="1"/>
</dbReference>
<dbReference type="PANTHER" id="PTHR10986">
    <property type="entry name" value="39S RIBOSOMAL PROTEIN L20"/>
    <property type="match status" value="1"/>
</dbReference>
<comment type="caution">
    <text evidence="7">The sequence shown here is derived from an EMBL/GenBank/DDBJ whole genome shotgun (WGS) entry which is preliminary data.</text>
</comment>
<evidence type="ECO:0000256" key="4">
    <source>
        <dbReference type="ARBA" id="ARBA00035172"/>
    </source>
</evidence>
<comment type="function">
    <text evidence="5 6">Binds directly to 23S ribosomal RNA and is necessary for the in vitro assembly process of the 50S ribosomal subunit. It is not involved in the protein synthesizing functions of that subunit.</text>
</comment>
<dbReference type="SUPFAM" id="SSF74731">
    <property type="entry name" value="Ribosomal protein L20"/>
    <property type="match status" value="1"/>
</dbReference>
<dbReference type="Gene3D" id="6.10.160.10">
    <property type="match status" value="1"/>
</dbReference>
<protein>
    <recommendedName>
        <fullName evidence="4 5">Large ribosomal subunit protein bL20</fullName>
    </recommendedName>
</protein>
<keyword evidence="5 6" id="KW-0694">RNA-binding</keyword>
<dbReference type="GO" id="GO:0005840">
    <property type="term" value="C:ribosome"/>
    <property type="evidence" value="ECO:0007669"/>
    <property type="project" value="UniProtKB-KW"/>
</dbReference>
<reference evidence="8" key="1">
    <citation type="submission" date="2017-09" db="EMBL/GenBank/DDBJ databases">
        <title>Depth-based differentiation of microbial function through sediment-hosted aquifers and enrichment of novel symbionts in the deep terrestrial subsurface.</title>
        <authorList>
            <person name="Probst A.J."/>
            <person name="Ladd B."/>
            <person name="Jarett J.K."/>
            <person name="Geller-Mcgrath D.E."/>
            <person name="Sieber C.M.K."/>
            <person name="Emerson J.B."/>
            <person name="Anantharaman K."/>
            <person name="Thomas B.C."/>
            <person name="Malmstrom R."/>
            <person name="Stieglmeier M."/>
            <person name="Klingl A."/>
            <person name="Woyke T."/>
            <person name="Ryan C.M."/>
            <person name="Banfield J.F."/>
        </authorList>
    </citation>
    <scope>NUCLEOTIDE SEQUENCE [LARGE SCALE GENOMIC DNA]</scope>
</reference>
<organism evidence="7 8">
    <name type="scientific">Candidatus Colwellbacteria bacterium CG10_big_fil_rev_8_21_14_0_10_42_22</name>
    <dbReference type="NCBI Taxonomy" id="1974540"/>
    <lineage>
        <taxon>Bacteria</taxon>
        <taxon>Candidatus Colwelliibacteriota</taxon>
    </lineage>
</organism>
<evidence type="ECO:0000256" key="3">
    <source>
        <dbReference type="ARBA" id="ARBA00023274"/>
    </source>
</evidence>
<dbReference type="GO" id="GO:1990904">
    <property type="term" value="C:ribonucleoprotein complex"/>
    <property type="evidence" value="ECO:0007669"/>
    <property type="project" value="UniProtKB-KW"/>
</dbReference>
<name>A0A2H0VI04_9BACT</name>
<dbReference type="GO" id="GO:0003735">
    <property type="term" value="F:structural constituent of ribosome"/>
    <property type="evidence" value="ECO:0007669"/>
    <property type="project" value="InterPro"/>
</dbReference>
<evidence type="ECO:0000256" key="6">
    <source>
        <dbReference type="RuleBase" id="RU000560"/>
    </source>
</evidence>
<dbReference type="PRINTS" id="PR00062">
    <property type="entry name" value="RIBOSOMALL20"/>
</dbReference>
<keyword evidence="5 6" id="KW-0699">rRNA-binding</keyword>
<sequence length="126" mass="14937">MPRVKRGTQAIKRRRNILKQTKGFMWGRKSKERQAREALLKAWTYSYRDRRTRKRDLRRLWQVKINAGARENGTTYSRLMDAFNKQKIVLNRKTLAELAQDKPETFKRVVEKVNPTSAKESTPSES</sequence>
<evidence type="ECO:0000313" key="8">
    <source>
        <dbReference type="Proteomes" id="UP000231466"/>
    </source>
</evidence>
<dbReference type="Proteomes" id="UP000231466">
    <property type="component" value="Unassembled WGS sequence"/>
</dbReference>